<dbReference type="STRING" id="1531429.JI75_06570"/>
<dbReference type="NCBIfam" id="TIGR00221">
    <property type="entry name" value="nagA"/>
    <property type="match status" value="1"/>
</dbReference>
<dbReference type="InterPro" id="IPR006680">
    <property type="entry name" value="Amidohydro-rel"/>
</dbReference>
<evidence type="ECO:0000256" key="4">
    <source>
        <dbReference type="ARBA" id="ARBA00023277"/>
    </source>
</evidence>
<dbReference type="CDD" id="cd00854">
    <property type="entry name" value="NagA"/>
    <property type="match status" value="1"/>
</dbReference>
<dbReference type="GO" id="GO:0008448">
    <property type="term" value="F:N-acetylglucosamine-6-phosphate deacetylase activity"/>
    <property type="evidence" value="ECO:0007669"/>
    <property type="project" value="InterPro"/>
</dbReference>
<dbReference type="EMBL" id="CP009302">
    <property type="protein sequence ID" value="AJC12368.1"/>
    <property type="molecule type" value="Genomic_DNA"/>
</dbReference>
<dbReference type="InterPro" id="IPR003764">
    <property type="entry name" value="GlcNAc_6-P_deAcase"/>
</dbReference>
<dbReference type="KEGG" id="cbac:JI75_06570"/>
<organism evidence="10 11">
    <name type="scientific">Berryella intestinalis</name>
    <dbReference type="NCBI Taxonomy" id="1531429"/>
    <lineage>
        <taxon>Bacteria</taxon>
        <taxon>Bacillati</taxon>
        <taxon>Actinomycetota</taxon>
        <taxon>Coriobacteriia</taxon>
        <taxon>Eggerthellales</taxon>
        <taxon>Eggerthellaceae</taxon>
        <taxon>Berryella</taxon>
    </lineage>
</organism>
<evidence type="ECO:0000313" key="11">
    <source>
        <dbReference type="Proteomes" id="UP000031121"/>
    </source>
</evidence>
<feature type="binding site" evidence="8">
    <location>
        <position position="192"/>
    </location>
    <ligand>
        <name>Zn(2+)</name>
        <dbReference type="ChEBI" id="CHEBI:29105"/>
    </ligand>
</feature>
<dbReference type="AlphaFoldDB" id="A0A0A8B6A9"/>
<keyword evidence="11" id="KW-1185">Reference proteome</keyword>
<feature type="binding site" evidence="7">
    <location>
        <position position="138"/>
    </location>
    <ligand>
        <name>substrate</name>
    </ligand>
</feature>
<feature type="domain" description="Amidohydrolase-related" evidence="9">
    <location>
        <begin position="49"/>
        <end position="376"/>
    </location>
</feature>
<feature type="binding site" evidence="7">
    <location>
        <begin position="216"/>
        <end position="217"/>
    </location>
    <ligand>
        <name>substrate</name>
    </ligand>
</feature>
<dbReference type="SUPFAM" id="SSF51338">
    <property type="entry name" value="Composite domain of metallo-dependent hydrolases"/>
    <property type="match status" value="1"/>
</dbReference>
<feature type="binding site" evidence="7">
    <location>
        <position position="224"/>
    </location>
    <ligand>
        <name>substrate</name>
    </ligand>
</feature>
<reference evidence="10 11" key="2">
    <citation type="journal article" date="2015" name="Genome Announc.">
        <title>Complete Genome Sequence of Coriobacteriaceae Strain 68-1-3, a Novel Mucus-Degrading Isolate from the Swine Intestinal Tract.</title>
        <authorList>
            <person name="Looft T."/>
            <person name="Bayles D.O."/>
            <person name="Alt D.P."/>
            <person name="Stanton T.B."/>
        </authorList>
    </citation>
    <scope>NUCLEOTIDE SEQUENCE [LARGE SCALE GENOMIC DNA]</scope>
    <source>
        <strain evidence="10 11">68-1-3</strain>
    </source>
</reference>
<evidence type="ECO:0000256" key="2">
    <source>
        <dbReference type="ARBA" id="ARBA00022723"/>
    </source>
</evidence>
<comment type="cofactor">
    <cofactor evidence="8">
        <name>a divalent metal cation</name>
        <dbReference type="ChEBI" id="CHEBI:60240"/>
    </cofactor>
    <text evidence="8">Binds 1 divalent metal cation per subunit.</text>
</comment>
<dbReference type="PIRSF" id="PIRSF038994">
    <property type="entry name" value="NagA"/>
    <property type="match status" value="1"/>
</dbReference>
<dbReference type="InterPro" id="IPR032466">
    <property type="entry name" value="Metal_Hydrolase"/>
</dbReference>
<feature type="binding site" evidence="7">
    <location>
        <position position="248"/>
    </location>
    <ligand>
        <name>substrate</name>
    </ligand>
</feature>
<dbReference type="PANTHER" id="PTHR11113:SF14">
    <property type="entry name" value="N-ACETYLGLUCOSAMINE-6-PHOSPHATE DEACETYLASE"/>
    <property type="match status" value="1"/>
</dbReference>
<comment type="similarity">
    <text evidence="1 5">Belongs to the metallo-dependent hydrolases superfamily. NagA family.</text>
</comment>
<evidence type="ECO:0000256" key="5">
    <source>
        <dbReference type="PIRNR" id="PIRNR038994"/>
    </source>
</evidence>
<keyword evidence="2 8" id="KW-0479">Metal-binding</keyword>
<dbReference type="HOGENOM" id="CLU_032482_2_1_11"/>
<gene>
    <name evidence="10" type="ORF">JI75_06570</name>
</gene>
<protein>
    <submittedName>
        <fullName evidence="10">N-acetylglucosamine-6-phosphate deacetylase</fullName>
    </submittedName>
</protein>
<feature type="binding site" evidence="7">
    <location>
        <begin position="304"/>
        <end position="306"/>
    </location>
    <ligand>
        <name>substrate</name>
    </ligand>
</feature>
<feature type="active site" description="Proton donor/acceptor" evidence="6">
    <location>
        <position position="271"/>
    </location>
</feature>
<dbReference type="InterPro" id="IPR011059">
    <property type="entry name" value="Metal-dep_hydrolase_composite"/>
</dbReference>
<dbReference type="Gene3D" id="2.30.40.10">
    <property type="entry name" value="Urease, subunit C, domain 1"/>
    <property type="match status" value="1"/>
</dbReference>
<sequence>MRVVNGRVFSEGRLVDADVDIEDGRIRALEARSGASPVGEGDVDAAGCTVVPGLIDVHFHGCMGRDFCEGTDEAIHAIAAYEASRGVTSICPTTMTFPEDVLGRVMDAARAFEPAACESQLVGINMEGPFISHGKIGAQNPAYVVKCDSGFFRRLQERSGGLVKIVDIAPEEEGALAFTREVAGDVRVSVAHTCADYDQALAAFQAGANHVTHLCNAMAPLHHRDPGPIAAAADCDHVMAEIITDGVHIHPAMVRAMFKLFGDDRLMIISDTMEAAGLDDGEYSLGGQKVHVEGNRARLESGTLAGSVTDQMGCFRIAVRDMGVPLESAVRASSENPARALGIDGERGFIKPGYIADLVVLDDEVNIERVIVRGRAI</sequence>
<dbReference type="Pfam" id="PF01979">
    <property type="entry name" value="Amidohydro_1"/>
    <property type="match status" value="1"/>
</dbReference>
<evidence type="ECO:0000313" key="10">
    <source>
        <dbReference type="EMBL" id="AJC12368.1"/>
    </source>
</evidence>
<dbReference type="GO" id="GO:0006046">
    <property type="term" value="P:N-acetylglucosamine catabolic process"/>
    <property type="evidence" value="ECO:0007669"/>
    <property type="project" value="TreeGrafter"/>
</dbReference>
<evidence type="ECO:0000256" key="1">
    <source>
        <dbReference type="ARBA" id="ARBA00010716"/>
    </source>
</evidence>
<dbReference type="PANTHER" id="PTHR11113">
    <property type="entry name" value="N-ACETYLGLUCOSAMINE-6-PHOSPHATE DEACETYLASE"/>
    <property type="match status" value="1"/>
</dbReference>
<evidence type="ECO:0000259" key="9">
    <source>
        <dbReference type="Pfam" id="PF01979"/>
    </source>
</evidence>
<name>A0A0A8B6A9_9ACTN</name>
<dbReference type="Gene3D" id="3.20.20.140">
    <property type="entry name" value="Metal-dependent hydrolases"/>
    <property type="match status" value="1"/>
</dbReference>
<evidence type="ECO:0000256" key="8">
    <source>
        <dbReference type="PIRSR" id="PIRSR038994-3"/>
    </source>
</evidence>
<dbReference type="GO" id="GO:0046872">
    <property type="term" value="F:metal ion binding"/>
    <property type="evidence" value="ECO:0007669"/>
    <property type="project" value="UniProtKB-KW"/>
</dbReference>
<reference evidence="11" key="1">
    <citation type="submission" date="2014-08" db="EMBL/GenBank/DDBJ databases">
        <title>Coriobacteriaceae sp. complete genome.</title>
        <authorList>
            <person name="Looft T."/>
            <person name="Bayles D.O."/>
            <person name="Stanton T.B."/>
        </authorList>
    </citation>
    <scope>NUCLEOTIDE SEQUENCE [LARGE SCALE GENOMIC DNA]</scope>
    <source>
        <strain evidence="11">68-1-3</strain>
    </source>
</reference>
<keyword evidence="3 5" id="KW-0378">Hydrolase</keyword>
<evidence type="ECO:0000256" key="3">
    <source>
        <dbReference type="ARBA" id="ARBA00022801"/>
    </source>
</evidence>
<dbReference type="SUPFAM" id="SSF51556">
    <property type="entry name" value="Metallo-dependent hydrolases"/>
    <property type="match status" value="1"/>
</dbReference>
<proteinExistence type="inferred from homology"/>
<accession>A0A0A8B6A9</accession>
<keyword evidence="4 5" id="KW-0119">Carbohydrate metabolism</keyword>
<evidence type="ECO:0000256" key="7">
    <source>
        <dbReference type="PIRSR" id="PIRSR038994-2"/>
    </source>
</evidence>
<dbReference type="OrthoDB" id="9776488at2"/>
<feature type="binding site" evidence="8">
    <location>
        <position position="127"/>
    </location>
    <ligand>
        <name>Zn(2+)</name>
        <dbReference type="ChEBI" id="CHEBI:29105"/>
    </ligand>
</feature>
<feature type="binding site" evidence="8">
    <location>
        <position position="213"/>
    </location>
    <ligand>
        <name>Zn(2+)</name>
        <dbReference type="ChEBI" id="CHEBI:29105"/>
    </ligand>
</feature>
<evidence type="ECO:0000256" key="6">
    <source>
        <dbReference type="PIRSR" id="PIRSR038994-1"/>
    </source>
</evidence>
<dbReference type="Proteomes" id="UP000031121">
    <property type="component" value="Chromosome"/>
</dbReference>
<dbReference type="RefSeq" id="WP_039689631.1">
    <property type="nucleotide sequence ID" value="NZ_CP009302.1"/>
</dbReference>